<dbReference type="InterPro" id="IPR036890">
    <property type="entry name" value="HATPase_C_sf"/>
</dbReference>
<keyword evidence="5 9" id="KW-0418">Kinase</keyword>
<accession>A0ABZ2LTJ9</accession>
<evidence type="ECO:0000256" key="3">
    <source>
        <dbReference type="ARBA" id="ARBA00022553"/>
    </source>
</evidence>
<dbReference type="InterPro" id="IPR003594">
    <property type="entry name" value="HATPase_dom"/>
</dbReference>
<dbReference type="Proteomes" id="UP001370348">
    <property type="component" value="Chromosome"/>
</dbReference>
<name>A0ABZ2LTJ9_9BACT</name>
<dbReference type="InterPro" id="IPR036097">
    <property type="entry name" value="HisK_dim/P_sf"/>
</dbReference>
<keyword evidence="10" id="KW-1185">Reference proteome</keyword>
<dbReference type="PROSITE" id="PS50109">
    <property type="entry name" value="HIS_KIN"/>
    <property type="match status" value="1"/>
</dbReference>
<evidence type="ECO:0000256" key="2">
    <source>
        <dbReference type="ARBA" id="ARBA00012438"/>
    </source>
</evidence>
<evidence type="ECO:0000256" key="6">
    <source>
        <dbReference type="ARBA" id="ARBA00023012"/>
    </source>
</evidence>
<evidence type="ECO:0000259" key="8">
    <source>
        <dbReference type="PROSITE" id="PS50109"/>
    </source>
</evidence>
<keyword evidence="7" id="KW-0812">Transmembrane</keyword>
<dbReference type="EMBL" id="CP089984">
    <property type="protein sequence ID" value="WXB12327.1"/>
    <property type="molecule type" value="Genomic_DNA"/>
</dbReference>
<dbReference type="SUPFAM" id="SSF47384">
    <property type="entry name" value="Homodimeric domain of signal transducing histidine kinase"/>
    <property type="match status" value="1"/>
</dbReference>
<dbReference type="Pfam" id="PF00512">
    <property type="entry name" value="HisKA"/>
    <property type="match status" value="1"/>
</dbReference>
<keyword evidence="6" id="KW-0902">Two-component regulatory system</keyword>
<dbReference type="PANTHER" id="PTHR43711:SF30">
    <property type="entry name" value="HISTIDINE KINASE"/>
    <property type="match status" value="1"/>
</dbReference>
<keyword evidence="7" id="KW-0472">Membrane</keyword>
<sequence>MAGTVSHDAQGRRKRLVSFVLLPAVLIAVGVLAYFTFRSTLQIENLRQQSVLEATLGLATEKADRLDKRIIEQDNVISAIADPAQLLELTDRWIPTAQRETPTVRAVLVLDEERDVLAFASRATSAWSDEETFRRLVVQRMMNDMDMGAQPPEQLRHLHRVYGGQSYLVSYWQRLYRGHRYTVVAWHDIGRIVKYVLPNLYTEAPAAAASRVNVVDEEGRIIFGPPLRSSPFTVGVRFPTTLYNWRLQVSPSASEKYATTIADRRLLELGMVLLSCVVIVAGVATILVAAEKERRISSLKSEFVANVSHELKTPLSLIRMFGEMLQSGRVASDEKRDEYLKIIVDESERLSNLIENVLDFARVERGRDAYDFAEGDVAEAVTRAAAIYRHRAEKEGVELVVDVERPLPAPRIDERAIQLAVINLIDNALKYAYHGKSVHVRAGREGRHNVIRVVDRGPGVPPEDRERIFERFVRGAISASASPSEGGLSRSPPRGSGIGLALVKHIAESHGGNAWVEPSEARPHAAVSQEAPGSTFLLTIPA</sequence>
<dbReference type="SMART" id="SM00388">
    <property type="entry name" value="HisKA"/>
    <property type="match status" value="1"/>
</dbReference>
<feature type="transmembrane region" description="Helical" evidence="7">
    <location>
        <begin position="16"/>
        <end position="37"/>
    </location>
</feature>
<dbReference type="InterPro" id="IPR005467">
    <property type="entry name" value="His_kinase_dom"/>
</dbReference>
<organism evidence="9 10">
    <name type="scientific">Pendulispora albinea</name>
    <dbReference type="NCBI Taxonomy" id="2741071"/>
    <lineage>
        <taxon>Bacteria</taxon>
        <taxon>Pseudomonadati</taxon>
        <taxon>Myxococcota</taxon>
        <taxon>Myxococcia</taxon>
        <taxon>Myxococcales</taxon>
        <taxon>Sorangiineae</taxon>
        <taxon>Pendulisporaceae</taxon>
        <taxon>Pendulispora</taxon>
    </lineage>
</organism>
<gene>
    <name evidence="9" type="ORF">LZC94_31320</name>
</gene>
<evidence type="ECO:0000256" key="1">
    <source>
        <dbReference type="ARBA" id="ARBA00000085"/>
    </source>
</evidence>
<protein>
    <recommendedName>
        <fullName evidence="2">histidine kinase</fullName>
        <ecNumber evidence="2">2.7.13.3</ecNumber>
    </recommendedName>
</protein>
<dbReference type="Pfam" id="PF02518">
    <property type="entry name" value="HATPase_c"/>
    <property type="match status" value="1"/>
</dbReference>
<dbReference type="InterPro" id="IPR050736">
    <property type="entry name" value="Sensor_HK_Regulatory"/>
</dbReference>
<dbReference type="InterPro" id="IPR003661">
    <property type="entry name" value="HisK_dim/P_dom"/>
</dbReference>
<dbReference type="Gene3D" id="3.30.565.10">
    <property type="entry name" value="Histidine kinase-like ATPase, C-terminal domain"/>
    <property type="match status" value="1"/>
</dbReference>
<dbReference type="PANTHER" id="PTHR43711">
    <property type="entry name" value="TWO-COMPONENT HISTIDINE KINASE"/>
    <property type="match status" value="1"/>
</dbReference>
<evidence type="ECO:0000256" key="7">
    <source>
        <dbReference type="SAM" id="Phobius"/>
    </source>
</evidence>
<evidence type="ECO:0000313" key="10">
    <source>
        <dbReference type="Proteomes" id="UP001370348"/>
    </source>
</evidence>
<dbReference type="RefSeq" id="WP_394821949.1">
    <property type="nucleotide sequence ID" value="NZ_CP089984.1"/>
</dbReference>
<dbReference type="SUPFAM" id="SSF55874">
    <property type="entry name" value="ATPase domain of HSP90 chaperone/DNA topoisomerase II/histidine kinase"/>
    <property type="match status" value="1"/>
</dbReference>
<dbReference type="EC" id="2.7.13.3" evidence="2"/>
<dbReference type="PRINTS" id="PR00344">
    <property type="entry name" value="BCTRLSENSOR"/>
</dbReference>
<proteinExistence type="predicted"/>
<dbReference type="Gene3D" id="1.10.287.130">
    <property type="match status" value="1"/>
</dbReference>
<feature type="transmembrane region" description="Helical" evidence="7">
    <location>
        <begin position="269"/>
        <end position="290"/>
    </location>
</feature>
<evidence type="ECO:0000256" key="5">
    <source>
        <dbReference type="ARBA" id="ARBA00022777"/>
    </source>
</evidence>
<dbReference type="CDD" id="cd00082">
    <property type="entry name" value="HisKA"/>
    <property type="match status" value="1"/>
</dbReference>
<reference evidence="9 10" key="1">
    <citation type="submission" date="2021-12" db="EMBL/GenBank/DDBJ databases">
        <title>Discovery of the Pendulisporaceae a myxobacterial family with distinct sporulation behavior and unique specialized metabolism.</title>
        <authorList>
            <person name="Garcia R."/>
            <person name="Popoff A."/>
            <person name="Bader C.D."/>
            <person name="Loehr J."/>
            <person name="Walesch S."/>
            <person name="Walt C."/>
            <person name="Boldt J."/>
            <person name="Bunk B."/>
            <person name="Haeckl F.J.F.P.J."/>
            <person name="Gunesch A.P."/>
            <person name="Birkelbach J."/>
            <person name="Nuebel U."/>
            <person name="Pietschmann T."/>
            <person name="Bach T."/>
            <person name="Mueller R."/>
        </authorList>
    </citation>
    <scope>NUCLEOTIDE SEQUENCE [LARGE SCALE GENOMIC DNA]</scope>
    <source>
        <strain evidence="9 10">MSr11954</strain>
    </source>
</reference>
<evidence type="ECO:0000313" key="9">
    <source>
        <dbReference type="EMBL" id="WXB12327.1"/>
    </source>
</evidence>
<evidence type="ECO:0000256" key="4">
    <source>
        <dbReference type="ARBA" id="ARBA00022679"/>
    </source>
</evidence>
<keyword evidence="4" id="KW-0808">Transferase</keyword>
<feature type="domain" description="Histidine kinase" evidence="8">
    <location>
        <begin position="306"/>
        <end position="542"/>
    </location>
</feature>
<dbReference type="CDD" id="cd00075">
    <property type="entry name" value="HATPase"/>
    <property type="match status" value="1"/>
</dbReference>
<comment type="catalytic activity">
    <reaction evidence="1">
        <text>ATP + protein L-histidine = ADP + protein N-phospho-L-histidine.</text>
        <dbReference type="EC" id="2.7.13.3"/>
    </reaction>
</comment>
<keyword evidence="7" id="KW-1133">Transmembrane helix</keyword>
<keyword evidence="3" id="KW-0597">Phosphoprotein</keyword>
<dbReference type="SMART" id="SM00387">
    <property type="entry name" value="HATPase_c"/>
    <property type="match status" value="1"/>
</dbReference>
<dbReference type="GO" id="GO:0016301">
    <property type="term" value="F:kinase activity"/>
    <property type="evidence" value="ECO:0007669"/>
    <property type="project" value="UniProtKB-KW"/>
</dbReference>
<dbReference type="InterPro" id="IPR004358">
    <property type="entry name" value="Sig_transdc_His_kin-like_C"/>
</dbReference>